<dbReference type="Gramene" id="TKW05960">
    <property type="protein sequence ID" value="TKW05960"/>
    <property type="gene ID" value="SEVIR_7G210700v2"/>
</dbReference>
<evidence type="ECO:0008006" key="13">
    <source>
        <dbReference type="Google" id="ProtNLM"/>
    </source>
</evidence>
<evidence type="ECO:0000256" key="1">
    <source>
        <dbReference type="ARBA" id="ARBA00004191"/>
    </source>
</evidence>
<evidence type="ECO:0000256" key="7">
    <source>
        <dbReference type="ARBA" id="ARBA00023316"/>
    </source>
</evidence>
<dbReference type="GO" id="GO:0005975">
    <property type="term" value="P:carbohydrate metabolic process"/>
    <property type="evidence" value="ECO:0007669"/>
    <property type="project" value="InterPro"/>
</dbReference>
<evidence type="ECO:0000256" key="4">
    <source>
        <dbReference type="ARBA" id="ARBA00022525"/>
    </source>
</evidence>
<gene>
    <name evidence="11" type="ORF">SEVIR_7G210700v2</name>
</gene>
<keyword evidence="10" id="KW-0732">Signal</keyword>
<dbReference type="GO" id="GO:0071555">
    <property type="term" value="P:cell wall organization"/>
    <property type="evidence" value="ECO:0007669"/>
    <property type="project" value="UniProtKB-KW"/>
</dbReference>
<comment type="similarity">
    <text evidence="2 9">Belongs to the glycosyl hydrolase 28 family.</text>
</comment>
<dbReference type="InterPro" id="IPR006626">
    <property type="entry name" value="PbH1"/>
</dbReference>
<dbReference type="PROSITE" id="PS00502">
    <property type="entry name" value="POLYGALACTURONASE"/>
    <property type="match status" value="1"/>
</dbReference>
<protein>
    <recommendedName>
        <fullName evidence="13">Pectate lyase superfamily protein domain-containing protein</fullName>
    </recommendedName>
</protein>
<dbReference type="Pfam" id="PF00295">
    <property type="entry name" value="Glyco_hydro_28"/>
    <property type="match status" value="1"/>
</dbReference>
<dbReference type="InterPro" id="IPR011050">
    <property type="entry name" value="Pectin_lyase_fold/virulence"/>
</dbReference>
<dbReference type="InterPro" id="IPR012334">
    <property type="entry name" value="Pectin_lyas_fold"/>
</dbReference>
<keyword evidence="3" id="KW-0134">Cell wall</keyword>
<evidence type="ECO:0000256" key="9">
    <source>
        <dbReference type="RuleBase" id="RU361169"/>
    </source>
</evidence>
<keyword evidence="5 9" id="KW-0378">Hydrolase</keyword>
<evidence type="ECO:0000313" key="12">
    <source>
        <dbReference type="Proteomes" id="UP000298652"/>
    </source>
</evidence>
<evidence type="ECO:0000256" key="10">
    <source>
        <dbReference type="SAM" id="SignalP"/>
    </source>
</evidence>
<dbReference type="Proteomes" id="UP000298652">
    <property type="component" value="Chromosome 7"/>
</dbReference>
<dbReference type="SMART" id="SM00710">
    <property type="entry name" value="PbH1"/>
    <property type="match status" value="4"/>
</dbReference>
<comment type="subcellular location">
    <subcellularLocation>
        <location evidence="1">Secreted</location>
        <location evidence="1">Cell wall</location>
    </subcellularLocation>
</comment>
<dbReference type="SUPFAM" id="SSF51126">
    <property type="entry name" value="Pectin lyase-like"/>
    <property type="match status" value="1"/>
</dbReference>
<feature type="active site" evidence="8">
    <location>
        <position position="221"/>
    </location>
</feature>
<dbReference type="OMA" id="NVWGLNI"/>
<evidence type="ECO:0000313" key="11">
    <source>
        <dbReference type="EMBL" id="TKW05960.1"/>
    </source>
</evidence>
<evidence type="ECO:0000256" key="5">
    <source>
        <dbReference type="ARBA" id="ARBA00022801"/>
    </source>
</evidence>
<feature type="chain" id="PRO_5020862136" description="Pectate lyase superfamily protein domain-containing protein" evidence="10">
    <location>
        <begin position="18"/>
        <end position="360"/>
    </location>
</feature>
<name>A0A4U6TSZ3_SETVI</name>
<dbReference type="GO" id="GO:0004650">
    <property type="term" value="F:polygalacturonase activity"/>
    <property type="evidence" value="ECO:0007669"/>
    <property type="project" value="InterPro"/>
</dbReference>
<evidence type="ECO:0000256" key="6">
    <source>
        <dbReference type="ARBA" id="ARBA00023295"/>
    </source>
</evidence>
<reference evidence="11" key="1">
    <citation type="submission" date="2019-03" db="EMBL/GenBank/DDBJ databases">
        <title>WGS assembly of Setaria viridis.</title>
        <authorList>
            <person name="Huang P."/>
            <person name="Jenkins J."/>
            <person name="Grimwood J."/>
            <person name="Barry K."/>
            <person name="Healey A."/>
            <person name="Mamidi S."/>
            <person name="Sreedasyam A."/>
            <person name="Shu S."/>
            <person name="Feldman M."/>
            <person name="Wu J."/>
            <person name="Yu Y."/>
            <person name="Chen C."/>
            <person name="Johnson J."/>
            <person name="Rokhsar D."/>
            <person name="Baxter I."/>
            <person name="Schmutz J."/>
            <person name="Brutnell T."/>
            <person name="Kellogg E."/>
        </authorList>
    </citation>
    <scope>NUCLEOTIDE SEQUENCE [LARGE SCALE GENOMIC DNA]</scope>
</reference>
<keyword evidence="6 9" id="KW-0326">Glycosidase</keyword>
<sequence length="360" mass="37946">MWTVIVVLAGLALGCGAVDNAGGELVFDVVDHGARGDGITDDTKAFEAAWTAACGAKAPSASMVVPPQRSFLVGPVSFQGPCASERITVQIQGNIVAPPSTAANTWTSVRNNYWLMFSRDCVQSAPTALKLVKCNNLEVSQLSSKDSPQMHIAILESSGVNVWGLNITAPGSSPNTDGVHIEQSQNVQVTNSRICTGDDCISMSSGSRFVTADGIECGPGHGVSIGSLGKNGDTAAVEFIDVKNVHFINTMNGARIKTWEGGQGYAKSISFTNIEFDNVDNPVLINQFYRDRSVARAVAISNVTYSNLKGTSSRTTAVAFDCSDGDSCTDIHVGQQTVARCRNAQVAISGSVYPEIPCRS</sequence>
<dbReference type="Gene3D" id="2.160.20.10">
    <property type="entry name" value="Single-stranded right-handed beta-helix, Pectin lyase-like"/>
    <property type="match status" value="1"/>
</dbReference>
<evidence type="ECO:0000256" key="3">
    <source>
        <dbReference type="ARBA" id="ARBA00022512"/>
    </source>
</evidence>
<proteinExistence type="inferred from homology"/>
<dbReference type="EMBL" id="CM016558">
    <property type="protein sequence ID" value="TKW05960.1"/>
    <property type="molecule type" value="Genomic_DNA"/>
</dbReference>
<organism evidence="11 12">
    <name type="scientific">Setaria viridis</name>
    <name type="common">Green bristlegrass</name>
    <name type="synonym">Setaria italica subsp. viridis</name>
    <dbReference type="NCBI Taxonomy" id="4556"/>
    <lineage>
        <taxon>Eukaryota</taxon>
        <taxon>Viridiplantae</taxon>
        <taxon>Streptophyta</taxon>
        <taxon>Embryophyta</taxon>
        <taxon>Tracheophyta</taxon>
        <taxon>Spermatophyta</taxon>
        <taxon>Magnoliopsida</taxon>
        <taxon>Liliopsida</taxon>
        <taxon>Poales</taxon>
        <taxon>Poaceae</taxon>
        <taxon>PACMAD clade</taxon>
        <taxon>Panicoideae</taxon>
        <taxon>Panicodae</taxon>
        <taxon>Paniceae</taxon>
        <taxon>Cenchrinae</taxon>
        <taxon>Setaria</taxon>
    </lineage>
</organism>
<evidence type="ECO:0000256" key="8">
    <source>
        <dbReference type="PROSITE-ProRule" id="PRU10052"/>
    </source>
</evidence>
<accession>A0A4U6TSZ3</accession>
<feature type="signal peptide" evidence="10">
    <location>
        <begin position="1"/>
        <end position="17"/>
    </location>
</feature>
<dbReference type="PANTHER" id="PTHR31375">
    <property type="match status" value="1"/>
</dbReference>
<dbReference type="AlphaFoldDB" id="A0A4U6TSZ3"/>
<keyword evidence="4" id="KW-0964">Secreted</keyword>
<dbReference type="InterPro" id="IPR000743">
    <property type="entry name" value="Glyco_hydro_28"/>
</dbReference>
<evidence type="ECO:0000256" key="2">
    <source>
        <dbReference type="ARBA" id="ARBA00008834"/>
    </source>
</evidence>
<keyword evidence="12" id="KW-1185">Reference proteome</keyword>
<keyword evidence="7" id="KW-0961">Cell wall biogenesis/degradation</keyword>